<evidence type="ECO:0000313" key="9">
    <source>
        <dbReference type="Proteomes" id="UP000002377"/>
    </source>
</evidence>
<dbReference type="NCBIfam" id="NF004885">
    <property type="entry name" value="PRK06246.1"/>
    <property type="match status" value="1"/>
</dbReference>
<keyword evidence="4" id="KW-0408">Iron</keyword>
<dbReference type="KEGG" id="tjr:TherJR_1504"/>
<dbReference type="PANTHER" id="PTHR30389:SF17">
    <property type="entry name" value="L(+)-TARTRATE DEHYDRATASE SUBUNIT ALPHA-RELATED"/>
    <property type="match status" value="1"/>
</dbReference>
<dbReference type="STRING" id="635013.TherJR_1504"/>
<feature type="domain" description="Fe-S hydro-lyase tartrate dehydratase alpha-type catalytic" evidence="7">
    <location>
        <begin position="14"/>
        <end position="280"/>
    </location>
</feature>
<comment type="similarity">
    <text evidence="1">Belongs to the class-I fumarase family.</text>
</comment>
<dbReference type="EMBL" id="CP002028">
    <property type="protein sequence ID" value="ADG82357.1"/>
    <property type="molecule type" value="Genomic_DNA"/>
</dbReference>
<gene>
    <name evidence="8" type="ordered locus">TherJR_1504</name>
</gene>
<evidence type="ECO:0000256" key="3">
    <source>
        <dbReference type="ARBA" id="ARBA00022723"/>
    </source>
</evidence>
<sequence>MFAIRYIETDTITNVVAKLCIEANYYLPEDVLQAIQTFKEKEISEIGRDILAQLIKNQEIARAQKVPICQDTGMAVVFVELGQDVHIKGDLYQALNDGVAKGYKEGYLRKSIVADPFLRANTGSNTPAVIHIKLVPGDKLKITVAPKGGGSENMSAVKMLKPADGMEGVEDFILKTVEGAGPNPCPPIVIGVGIGGTMEKAALLAKEALLRPLGLRSPHQHIAAMEERLLEKINKLGIGPQGFGGSVTALGVNIEVFPCHIASLPVAVNINCHVSRHMSAEI</sequence>
<keyword evidence="6 8" id="KW-0456">Lyase</keyword>
<dbReference type="EC" id="4.2.1.2" evidence="8"/>
<dbReference type="InterPro" id="IPR051208">
    <property type="entry name" value="Class-I_Fumarase/Tartrate_DH"/>
</dbReference>
<evidence type="ECO:0000256" key="5">
    <source>
        <dbReference type="ARBA" id="ARBA00023014"/>
    </source>
</evidence>
<dbReference type="AlphaFoldDB" id="D5XFD6"/>
<dbReference type="GO" id="GO:0051539">
    <property type="term" value="F:4 iron, 4 sulfur cluster binding"/>
    <property type="evidence" value="ECO:0007669"/>
    <property type="project" value="UniProtKB-KW"/>
</dbReference>
<keyword evidence="3" id="KW-0479">Metal-binding</keyword>
<evidence type="ECO:0000259" key="7">
    <source>
        <dbReference type="Pfam" id="PF05681"/>
    </source>
</evidence>
<evidence type="ECO:0000313" key="8">
    <source>
        <dbReference type="EMBL" id="ADG82357.1"/>
    </source>
</evidence>
<organism evidence="8 9">
    <name type="scientific">Thermincola potens (strain JR)</name>
    <dbReference type="NCBI Taxonomy" id="635013"/>
    <lineage>
        <taxon>Bacteria</taxon>
        <taxon>Bacillati</taxon>
        <taxon>Bacillota</taxon>
        <taxon>Clostridia</taxon>
        <taxon>Eubacteriales</taxon>
        <taxon>Thermincolaceae</taxon>
        <taxon>Thermincola</taxon>
    </lineage>
</organism>
<dbReference type="InterPro" id="IPR004646">
    <property type="entry name" value="Fe-S_hydro-lyase_TtdA-typ_cat"/>
</dbReference>
<dbReference type="HOGENOM" id="CLU_041245_0_0_9"/>
<dbReference type="eggNOG" id="COG1951">
    <property type="taxonomic scope" value="Bacteria"/>
</dbReference>
<dbReference type="Pfam" id="PF05681">
    <property type="entry name" value="Fumerase"/>
    <property type="match status" value="1"/>
</dbReference>
<dbReference type="Proteomes" id="UP000002377">
    <property type="component" value="Chromosome"/>
</dbReference>
<dbReference type="PANTHER" id="PTHR30389">
    <property type="entry name" value="FUMARATE HYDRATASE-RELATED"/>
    <property type="match status" value="1"/>
</dbReference>
<dbReference type="OrthoDB" id="9798978at2"/>
<evidence type="ECO:0000256" key="1">
    <source>
        <dbReference type="ARBA" id="ARBA00008876"/>
    </source>
</evidence>
<name>D5XFD6_THEPJ</name>
<keyword evidence="9" id="KW-1185">Reference proteome</keyword>
<evidence type="ECO:0000256" key="4">
    <source>
        <dbReference type="ARBA" id="ARBA00023004"/>
    </source>
</evidence>
<dbReference type="GO" id="GO:0004333">
    <property type="term" value="F:fumarate hydratase activity"/>
    <property type="evidence" value="ECO:0007669"/>
    <property type="project" value="UniProtKB-EC"/>
</dbReference>
<evidence type="ECO:0000256" key="6">
    <source>
        <dbReference type="ARBA" id="ARBA00023239"/>
    </source>
</evidence>
<evidence type="ECO:0000256" key="2">
    <source>
        <dbReference type="ARBA" id="ARBA00022485"/>
    </source>
</evidence>
<proteinExistence type="inferred from homology"/>
<reference evidence="8 9" key="1">
    <citation type="submission" date="2010-05" db="EMBL/GenBank/DDBJ databases">
        <title>Complete sequence of Thermincola sp. JR.</title>
        <authorList>
            <consortium name="US DOE Joint Genome Institute"/>
            <person name="Lucas S."/>
            <person name="Copeland A."/>
            <person name="Lapidus A."/>
            <person name="Cheng J.-F."/>
            <person name="Bruce D."/>
            <person name="Goodwin L."/>
            <person name="Pitluck S."/>
            <person name="Chertkov O."/>
            <person name="Detter J.C."/>
            <person name="Han C."/>
            <person name="Tapia R."/>
            <person name="Land M."/>
            <person name="Hauser L."/>
            <person name="Kyrpides N."/>
            <person name="Mikhailova N."/>
            <person name="Hazen T.C."/>
            <person name="Woyke T."/>
        </authorList>
    </citation>
    <scope>NUCLEOTIDE SEQUENCE [LARGE SCALE GENOMIC DNA]</scope>
    <source>
        <strain evidence="8 9">JR</strain>
    </source>
</reference>
<keyword evidence="5" id="KW-0411">Iron-sulfur</keyword>
<accession>D5XFD6</accession>
<protein>
    <submittedName>
        <fullName evidence="8">Hydro-lyase, Fe-S type, tartrate/fumarate subfamily, alpha subunit</fullName>
        <ecNumber evidence="8">4.2.1.2</ecNumber>
    </submittedName>
</protein>
<dbReference type="NCBIfam" id="TIGR00722">
    <property type="entry name" value="ttdA_fumA_fumB"/>
    <property type="match status" value="1"/>
</dbReference>
<keyword evidence="2" id="KW-0004">4Fe-4S</keyword>
<dbReference type="GO" id="GO:0046872">
    <property type="term" value="F:metal ion binding"/>
    <property type="evidence" value="ECO:0007669"/>
    <property type="project" value="UniProtKB-KW"/>
</dbReference>